<dbReference type="EMBL" id="JAOYFB010000061">
    <property type="protein sequence ID" value="KAK4045777.1"/>
    <property type="molecule type" value="Genomic_DNA"/>
</dbReference>
<name>A0ABR0BB21_9CRUS</name>
<proteinExistence type="predicted"/>
<accession>A0ABR0BB21</accession>
<evidence type="ECO:0000313" key="2">
    <source>
        <dbReference type="Proteomes" id="UP001234178"/>
    </source>
</evidence>
<organism evidence="1 2">
    <name type="scientific">Daphnia magna</name>
    <dbReference type="NCBI Taxonomy" id="35525"/>
    <lineage>
        <taxon>Eukaryota</taxon>
        <taxon>Metazoa</taxon>
        <taxon>Ecdysozoa</taxon>
        <taxon>Arthropoda</taxon>
        <taxon>Crustacea</taxon>
        <taxon>Branchiopoda</taxon>
        <taxon>Diplostraca</taxon>
        <taxon>Cladocera</taxon>
        <taxon>Anomopoda</taxon>
        <taxon>Daphniidae</taxon>
        <taxon>Daphnia</taxon>
    </lineage>
</organism>
<gene>
    <name evidence="1" type="ORF">OUZ56_033741</name>
</gene>
<protein>
    <submittedName>
        <fullName evidence="1">Uncharacterized protein</fullName>
    </submittedName>
</protein>
<keyword evidence="2" id="KW-1185">Reference proteome</keyword>
<dbReference type="Proteomes" id="UP001234178">
    <property type="component" value="Unassembled WGS sequence"/>
</dbReference>
<reference evidence="1 2" key="1">
    <citation type="journal article" date="2023" name="Nucleic Acids Res.">
        <title>The hologenome of Daphnia magna reveals possible DNA methylation and microbiome-mediated evolution of the host genome.</title>
        <authorList>
            <person name="Chaturvedi A."/>
            <person name="Li X."/>
            <person name="Dhandapani V."/>
            <person name="Marshall H."/>
            <person name="Kissane S."/>
            <person name="Cuenca-Cambronero M."/>
            <person name="Asole G."/>
            <person name="Calvet F."/>
            <person name="Ruiz-Romero M."/>
            <person name="Marangio P."/>
            <person name="Guigo R."/>
            <person name="Rago D."/>
            <person name="Mirbahai L."/>
            <person name="Eastwood N."/>
            <person name="Colbourne J.K."/>
            <person name="Zhou J."/>
            <person name="Mallon E."/>
            <person name="Orsini L."/>
        </authorList>
    </citation>
    <scope>NUCLEOTIDE SEQUENCE [LARGE SCALE GENOMIC DNA]</scope>
    <source>
        <strain evidence="1">LRV0_1</strain>
    </source>
</reference>
<sequence>MCEDKRELVVHRQSMSTTPTVIASLLLAELYDLTNEEKAPSSFPRDAAGHSHTLQFVHEVYDSPNEVPEQEEGMKWGGINLQ</sequence>
<evidence type="ECO:0000313" key="1">
    <source>
        <dbReference type="EMBL" id="KAK4045777.1"/>
    </source>
</evidence>
<comment type="caution">
    <text evidence="1">The sequence shown here is derived from an EMBL/GenBank/DDBJ whole genome shotgun (WGS) entry which is preliminary data.</text>
</comment>